<evidence type="ECO:0000313" key="6">
    <source>
        <dbReference type="Proteomes" id="UP000184693"/>
    </source>
</evidence>
<dbReference type="InterPro" id="IPR036390">
    <property type="entry name" value="WH_DNA-bd_sf"/>
</dbReference>
<gene>
    <name evidence="5" type="ORF">SAMN05444168_2241</name>
</gene>
<dbReference type="Gene3D" id="1.20.120.530">
    <property type="entry name" value="GntR ligand-binding domain-like"/>
    <property type="match status" value="1"/>
</dbReference>
<dbReference type="Pfam" id="PF00392">
    <property type="entry name" value="GntR"/>
    <property type="match status" value="1"/>
</dbReference>
<feature type="domain" description="HTH gntR-type" evidence="4">
    <location>
        <begin position="13"/>
        <end position="80"/>
    </location>
</feature>
<dbReference type="SUPFAM" id="SSF48008">
    <property type="entry name" value="GntR ligand-binding domain-like"/>
    <property type="match status" value="1"/>
</dbReference>
<dbReference type="AlphaFoldDB" id="A0A1N6GA51"/>
<dbReference type="PROSITE" id="PS50949">
    <property type="entry name" value="HTH_GNTR"/>
    <property type="match status" value="1"/>
</dbReference>
<dbReference type="SUPFAM" id="SSF46785">
    <property type="entry name" value="Winged helix' DNA-binding domain"/>
    <property type="match status" value="1"/>
</dbReference>
<dbReference type="SMART" id="SM00895">
    <property type="entry name" value="FCD"/>
    <property type="match status" value="1"/>
</dbReference>
<dbReference type="InterPro" id="IPR036388">
    <property type="entry name" value="WH-like_DNA-bd_sf"/>
</dbReference>
<dbReference type="SMART" id="SM00345">
    <property type="entry name" value="HTH_GNTR"/>
    <property type="match status" value="1"/>
</dbReference>
<evidence type="ECO:0000313" key="5">
    <source>
        <dbReference type="EMBL" id="SIO04436.1"/>
    </source>
</evidence>
<dbReference type="Gene3D" id="1.10.10.10">
    <property type="entry name" value="Winged helix-like DNA-binding domain superfamily/Winged helix DNA-binding domain"/>
    <property type="match status" value="1"/>
</dbReference>
<dbReference type="CDD" id="cd07377">
    <property type="entry name" value="WHTH_GntR"/>
    <property type="match status" value="1"/>
</dbReference>
<evidence type="ECO:0000256" key="3">
    <source>
        <dbReference type="ARBA" id="ARBA00023163"/>
    </source>
</evidence>
<protein>
    <submittedName>
        <fullName evidence="5">Transcriptional regulator, GntR family</fullName>
    </submittedName>
</protein>
<evidence type="ECO:0000256" key="2">
    <source>
        <dbReference type="ARBA" id="ARBA00023125"/>
    </source>
</evidence>
<proteinExistence type="predicted"/>
<dbReference type="EMBL" id="FSRM01000001">
    <property type="protein sequence ID" value="SIO04436.1"/>
    <property type="molecule type" value="Genomic_DNA"/>
</dbReference>
<dbReference type="GO" id="GO:0003677">
    <property type="term" value="F:DNA binding"/>
    <property type="evidence" value="ECO:0007669"/>
    <property type="project" value="UniProtKB-KW"/>
</dbReference>
<accession>A0A1N6GA51</accession>
<dbReference type="InterPro" id="IPR008920">
    <property type="entry name" value="TF_FadR/GntR_C"/>
</dbReference>
<dbReference type="OrthoDB" id="9799812at2"/>
<reference evidence="5 6" key="1">
    <citation type="submission" date="2016-11" db="EMBL/GenBank/DDBJ databases">
        <authorList>
            <person name="Jaros S."/>
            <person name="Januszkiewicz K."/>
            <person name="Wedrychowicz H."/>
        </authorList>
    </citation>
    <scope>NUCLEOTIDE SEQUENCE [LARGE SCALE GENOMIC DNA]</scope>
    <source>
        <strain evidence="5 6">GAS86</strain>
    </source>
</reference>
<keyword evidence="3" id="KW-0804">Transcription</keyword>
<name>A0A1N6GA51_9BURK</name>
<dbReference type="GO" id="GO:0003700">
    <property type="term" value="F:DNA-binding transcription factor activity"/>
    <property type="evidence" value="ECO:0007669"/>
    <property type="project" value="InterPro"/>
</dbReference>
<dbReference type="InterPro" id="IPR000524">
    <property type="entry name" value="Tscrpt_reg_HTH_GntR"/>
</dbReference>
<sequence length="231" mass="26293">MLPSQNTKAAPSSTRTSAVYRVLRQDILCGKLTPAAKLLIDEISQRYGVTSTPIREALNQLVTEGFVQKVDQKGFFVAQVSRRELSELTNTRCWVESIALREALAHRTPKWEEDLILAGHRLSRTNRSADPEVFQENAPWEDTHKQFHMALIATCPSRWLLDFCSLMTDHAARYRYLSMSLAYPERDVTKEHKALIDAAIDGPPARAIEMLMEHYRTTADIIIRSNLDLPD</sequence>
<dbReference type="Pfam" id="PF07729">
    <property type="entry name" value="FCD"/>
    <property type="match status" value="1"/>
</dbReference>
<dbReference type="PANTHER" id="PTHR43537:SF20">
    <property type="entry name" value="HTH-TYPE TRANSCRIPTIONAL REPRESSOR GLAR"/>
    <property type="match status" value="1"/>
</dbReference>
<dbReference type="Proteomes" id="UP000184693">
    <property type="component" value="Unassembled WGS sequence"/>
</dbReference>
<dbReference type="InterPro" id="IPR011711">
    <property type="entry name" value="GntR_C"/>
</dbReference>
<evidence type="ECO:0000259" key="4">
    <source>
        <dbReference type="PROSITE" id="PS50949"/>
    </source>
</evidence>
<evidence type="ECO:0000256" key="1">
    <source>
        <dbReference type="ARBA" id="ARBA00023015"/>
    </source>
</evidence>
<keyword evidence="1" id="KW-0805">Transcription regulation</keyword>
<dbReference type="PANTHER" id="PTHR43537">
    <property type="entry name" value="TRANSCRIPTIONAL REGULATOR, GNTR FAMILY"/>
    <property type="match status" value="1"/>
</dbReference>
<dbReference type="RefSeq" id="WP_074264307.1">
    <property type="nucleotide sequence ID" value="NZ_FSRM01000001.1"/>
</dbReference>
<organism evidence="5 6">
    <name type="scientific">Paraburkholderia phenazinium</name>
    <dbReference type="NCBI Taxonomy" id="60549"/>
    <lineage>
        <taxon>Bacteria</taxon>
        <taxon>Pseudomonadati</taxon>
        <taxon>Pseudomonadota</taxon>
        <taxon>Betaproteobacteria</taxon>
        <taxon>Burkholderiales</taxon>
        <taxon>Burkholderiaceae</taxon>
        <taxon>Paraburkholderia</taxon>
    </lineage>
</organism>
<keyword evidence="2" id="KW-0238">DNA-binding</keyword>